<dbReference type="EMBL" id="UINC01042113">
    <property type="protein sequence ID" value="SVB44306.1"/>
    <property type="molecule type" value="Genomic_DNA"/>
</dbReference>
<name>A0A382E0N2_9ZZZZ</name>
<dbReference type="InterPro" id="IPR003661">
    <property type="entry name" value="HisK_dim/P_dom"/>
</dbReference>
<evidence type="ECO:0008006" key="2">
    <source>
        <dbReference type="Google" id="ProtNLM"/>
    </source>
</evidence>
<gene>
    <name evidence="1" type="ORF">METZ01_LOCUS197160</name>
</gene>
<accession>A0A382E0N2</accession>
<sequence length="137" mass="15263">MAENKSRLDNINETASEHQYHQVILKNIKHDLINPINAMIGYSELILDTLDEAGDRALERDIQSIYHSSTAILATIQELFSDKTKTGDDIAPVILNEDLHYSIRTPLSSIIGMSELILENTATVADLDLQDIQDSVS</sequence>
<evidence type="ECO:0000313" key="1">
    <source>
        <dbReference type="EMBL" id="SVB44306.1"/>
    </source>
</evidence>
<dbReference type="AlphaFoldDB" id="A0A382E0N2"/>
<dbReference type="CDD" id="cd00082">
    <property type="entry name" value="HisKA"/>
    <property type="match status" value="1"/>
</dbReference>
<dbReference type="SUPFAM" id="SSF47384">
    <property type="entry name" value="Homodimeric domain of signal transducing histidine kinase"/>
    <property type="match status" value="1"/>
</dbReference>
<dbReference type="InterPro" id="IPR036097">
    <property type="entry name" value="HisK_dim/P_sf"/>
</dbReference>
<feature type="non-terminal residue" evidence="1">
    <location>
        <position position="137"/>
    </location>
</feature>
<reference evidence="1" key="1">
    <citation type="submission" date="2018-05" db="EMBL/GenBank/DDBJ databases">
        <authorList>
            <person name="Lanie J.A."/>
            <person name="Ng W.-L."/>
            <person name="Kazmierczak K.M."/>
            <person name="Andrzejewski T.M."/>
            <person name="Davidsen T.M."/>
            <person name="Wayne K.J."/>
            <person name="Tettelin H."/>
            <person name="Glass J.I."/>
            <person name="Rusch D."/>
            <person name="Podicherti R."/>
            <person name="Tsui H.-C.T."/>
            <person name="Winkler M.E."/>
        </authorList>
    </citation>
    <scope>NUCLEOTIDE SEQUENCE</scope>
</reference>
<proteinExistence type="predicted"/>
<organism evidence="1">
    <name type="scientific">marine metagenome</name>
    <dbReference type="NCBI Taxonomy" id="408172"/>
    <lineage>
        <taxon>unclassified sequences</taxon>
        <taxon>metagenomes</taxon>
        <taxon>ecological metagenomes</taxon>
    </lineage>
</organism>
<dbReference type="Gene3D" id="1.10.287.130">
    <property type="match status" value="1"/>
</dbReference>
<protein>
    <recommendedName>
        <fullName evidence="2">Signal transduction histidine kinase dimerisation/phosphoacceptor domain-containing protein</fullName>
    </recommendedName>
</protein>
<dbReference type="GO" id="GO:0000155">
    <property type="term" value="F:phosphorelay sensor kinase activity"/>
    <property type="evidence" value="ECO:0007669"/>
    <property type="project" value="InterPro"/>
</dbReference>